<evidence type="ECO:0000313" key="2">
    <source>
        <dbReference type="Proteomes" id="UP000199207"/>
    </source>
</evidence>
<proteinExistence type="predicted"/>
<dbReference type="RefSeq" id="WP_093841301.1">
    <property type="nucleotide sequence ID" value="NZ_FOLM01000021.1"/>
</dbReference>
<evidence type="ECO:0000313" key="1">
    <source>
        <dbReference type="EMBL" id="SFD62673.1"/>
    </source>
</evidence>
<name>A0A1I1U1W5_9ACTN</name>
<sequence length="324" mass="35951">MKTAMPYPTPAGEVTLQVVGAKVDGRALPLHMISRTHQVVALHEVERREWDEVRLELRAELPRGELSAGAWRDVVCVAVLTEGATNARTTARLSGTAEDGVRTGSITLTRGSHRSRAELSLYVVATVEGVPGRIIGGTEESWIVDLQAREPVRERELVIHKVDFRNTDEEWLRPYRDAPWLIETTGEMPTVHLNTGFEGIEDLLEGSGNPVEKAVRGMLAAQIATEAWTAMFQAAVDGLDVEDGVPQWPTGWRDRVLRGLVGDVFPDLSPADALRELHARRSEGGRWAELQPRIHYAAARRARLARNLGTTVRTLERSGEDNRR</sequence>
<organism evidence="1 2">
    <name type="scientific">Streptomyces aidingensis</name>
    <dbReference type="NCBI Taxonomy" id="910347"/>
    <lineage>
        <taxon>Bacteria</taxon>
        <taxon>Bacillati</taxon>
        <taxon>Actinomycetota</taxon>
        <taxon>Actinomycetes</taxon>
        <taxon>Kitasatosporales</taxon>
        <taxon>Streptomycetaceae</taxon>
        <taxon>Streptomyces</taxon>
    </lineage>
</organism>
<reference evidence="1 2" key="1">
    <citation type="submission" date="2016-10" db="EMBL/GenBank/DDBJ databases">
        <authorList>
            <person name="de Groot N.N."/>
        </authorList>
    </citation>
    <scope>NUCLEOTIDE SEQUENCE [LARGE SCALE GENOMIC DNA]</scope>
    <source>
        <strain evidence="1 2">CGMCC 4.5739</strain>
    </source>
</reference>
<dbReference type="AlphaFoldDB" id="A0A1I1U1W5"/>
<dbReference type="EMBL" id="FOLM01000021">
    <property type="protein sequence ID" value="SFD62673.1"/>
    <property type="molecule type" value="Genomic_DNA"/>
</dbReference>
<dbReference type="Proteomes" id="UP000199207">
    <property type="component" value="Unassembled WGS sequence"/>
</dbReference>
<protein>
    <submittedName>
        <fullName evidence="1">Uncharacterized protein</fullName>
    </submittedName>
</protein>
<accession>A0A1I1U1W5</accession>
<keyword evidence="2" id="KW-1185">Reference proteome</keyword>
<dbReference type="OrthoDB" id="4562192at2"/>
<dbReference type="STRING" id="910347.SAMN05421773_12160"/>
<gene>
    <name evidence="1" type="ORF">SAMN05421773_12160</name>
</gene>